<feature type="non-terminal residue" evidence="1">
    <location>
        <position position="17"/>
    </location>
</feature>
<protein>
    <submittedName>
        <fullName evidence="1">Uncharacterized protein</fullName>
    </submittedName>
</protein>
<comment type="caution">
    <text evidence="1">The sequence shown here is derived from an EMBL/GenBank/DDBJ whole genome shotgun (WGS) entry which is preliminary data.</text>
</comment>
<evidence type="ECO:0000313" key="1">
    <source>
        <dbReference type="EMBL" id="CAF5075495.1"/>
    </source>
</evidence>
<name>A0A822DK49_9BILA</name>
<dbReference type="AlphaFoldDB" id="A0A822DK49"/>
<proteinExistence type="predicted"/>
<evidence type="ECO:0000313" key="2">
    <source>
        <dbReference type="Proteomes" id="UP000663848"/>
    </source>
</evidence>
<dbReference type="Proteomes" id="UP000663848">
    <property type="component" value="Unassembled WGS sequence"/>
</dbReference>
<gene>
    <name evidence="1" type="ORF">QYT958_LOCUS43569</name>
</gene>
<accession>A0A822DK49</accession>
<sequence>MDARNYVCDYNFDWVEK</sequence>
<reference evidence="1" key="1">
    <citation type="submission" date="2021-02" db="EMBL/GenBank/DDBJ databases">
        <authorList>
            <person name="Nowell W R."/>
        </authorList>
    </citation>
    <scope>NUCLEOTIDE SEQUENCE</scope>
</reference>
<dbReference type="EMBL" id="CAJOBR010062466">
    <property type="protein sequence ID" value="CAF5075495.1"/>
    <property type="molecule type" value="Genomic_DNA"/>
</dbReference>
<organism evidence="1 2">
    <name type="scientific">Rotaria socialis</name>
    <dbReference type="NCBI Taxonomy" id="392032"/>
    <lineage>
        <taxon>Eukaryota</taxon>
        <taxon>Metazoa</taxon>
        <taxon>Spiralia</taxon>
        <taxon>Gnathifera</taxon>
        <taxon>Rotifera</taxon>
        <taxon>Eurotatoria</taxon>
        <taxon>Bdelloidea</taxon>
        <taxon>Philodinida</taxon>
        <taxon>Philodinidae</taxon>
        <taxon>Rotaria</taxon>
    </lineage>
</organism>